<organism evidence="2 3">
    <name type="scientific">Dendroctonus ponderosae</name>
    <name type="common">Mountain pine beetle</name>
    <dbReference type="NCBI Taxonomy" id="77166"/>
    <lineage>
        <taxon>Eukaryota</taxon>
        <taxon>Metazoa</taxon>
        <taxon>Ecdysozoa</taxon>
        <taxon>Arthropoda</taxon>
        <taxon>Hexapoda</taxon>
        <taxon>Insecta</taxon>
        <taxon>Pterygota</taxon>
        <taxon>Neoptera</taxon>
        <taxon>Endopterygota</taxon>
        <taxon>Coleoptera</taxon>
        <taxon>Polyphaga</taxon>
        <taxon>Cucujiformia</taxon>
        <taxon>Curculionidae</taxon>
        <taxon>Scolytinae</taxon>
        <taxon>Dendroctonus</taxon>
    </lineage>
</organism>
<feature type="compositionally biased region" description="Basic and acidic residues" evidence="1">
    <location>
        <begin position="33"/>
        <end position="48"/>
    </location>
</feature>
<dbReference type="EnsemblMetazoa" id="XM_019908934.1">
    <property type="protein sequence ID" value="XP_019764493.1"/>
    <property type="gene ID" value="LOC109540510"/>
</dbReference>
<evidence type="ECO:0008006" key="4">
    <source>
        <dbReference type="Google" id="ProtNLM"/>
    </source>
</evidence>
<sequence length="219" mass="25242">MYNIYIGAHEVYRSRWFAYKAFRFLEDRHKPRQRLKTEQEIDTEKQIEGDNSQMEEDGGEIQDAQETIVARSPSPTNEMPQKRLKKLQKLLIEDDIGLMTRAESRLKSPISDPAEEVQAFGNYIISKMKSYSEQTRKSVEHAIYDVLVTADRGQYERLLPSTSPTPSLYDPLHVYPPILSPMDSKFSPKSNPSPHSIESEGQRLPSLIKVRSDLIDQDE</sequence>
<feature type="compositionally biased region" description="Basic and acidic residues" evidence="1">
    <location>
        <begin position="210"/>
        <end position="219"/>
    </location>
</feature>
<dbReference type="AlphaFoldDB" id="A0AAR5PTZ3"/>
<reference evidence="3" key="1">
    <citation type="journal article" date="2013" name="Genome Biol.">
        <title>Draft genome of the mountain pine beetle, Dendroctonus ponderosae Hopkins, a major forest pest.</title>
        <authorList>
            <person name="Keeling C.I."/>
            <person name="Yuen M.M."/>
            <person name="Liao N.Y."/>
            <person name="Docking T.R."/>
            <person name="Chan S.K."/>
            <person name="Taylor G.A."/>
            <person name="Palmquist D.L."/>
            <person name="Jackman S.D."/>
            <person name="Nguyen A."/>
            <person name="Li M."/>
            <person name="Henderson H."/>
            <person name="Janes J.K."/>
            <person name="Zhao Y."/>
            <person name="Pandoh P."/>
            <person name="Moore R."/>
            <person name="Sperling F.A."/>
            <person name="Huber D.P."/>
            <person name="Birol I."/>
            <person name="Jones S.J."/>
            <person name="Bohlmann J."/>
        </authorList>
    </citation>
    <scope>NUCLEOTIDE SEQUENCE</scope>
</reference>
<dbReference type="PANTHER" id="PTHR21505">
    <property type="entry name" value="MADF DOMAIN-CONTAINING PROTEIN-RELATED"/>
    <property type="match status" value="1"/>
</dbReference>
<feature type="compositionally biased region" description="Polar residues" evidence="1">
    <location>
        <begin position="187"/>
        <end position="196"/>
    </location>
</feature>
<protein>
    <recommendedName>
        <fullName evidence="4">MADF domain-containing protein</fullName>
    </recommendedName>
</protein>
<dbReference type="PANTHER" id="PTHR21505:SF12">
    <property type="entry name" value="MADF DOMAIN-CONTAINING PROTEIN-RELATED"/>
    <property type="match status" value="1"/>
</dbReference>
<evidence type="ECO:0000256" key="1">
    <source>
        <dbReference type="SAM" id="MobiDB-lite"/>
    </source>
</evidence>
<feature type="region of interest" description="Disordered" evidence="1">
    <location>
        <begin position="33"/>
        <end position="60"/>
    </location>
</feature>
<reference evidence="2" key="2">
    <citation type="submission" date="2024-08" db="UniProtKB">
        <authorList>
            <consortium name="EnsemblMetazoa"/>
        </authorList>
    </citation>
    <scope>IDENTIFICATION</scope>
</reference>
<dbReference type="Proteomes" id="UP000019118">
    <property type="component" value="Unassembled WGS sequence"/>
</dbReference>
<feature type="region of interest" description="Disordered" evidence="1">
    <location>
        <begin position="180"/>
        <end position="219"/>
    </location>
</feature>
<evidence type="ECO:0000313" key="3">
    <source>
        <dbReference type="Proteomes" id="UP000019118"/>
    </source>
</evidence>
<keyword evidence="3" id="KW-1185">Reference proteome</keyword>
<accession>A0AAR5PTZ3</accession>
<proteinExistence type="predicted"/>
<name>A0AAR5PTZ3_DENPD</name>
<evidence type="ECO:0000313" key="2">
    <source>
        <dbReference type="EnsemblMetazoa" id="XP_019764493.1"/>
    </source>
</evidence>